<dbReference type="Gene3D" id="3.40.50.12440">
    <property type="match status" value="1"/>
</dbReference>
<keyword evidence="13" id="KW-0408">Iron</keyword>
<dbReference type="PROSITE" id="PS00551">
    <property type="entry name" value="MOLYBDOPTERIN_PROK_1"/>
    <property type="match status" value="1"/>
</dbReference>
<keyword evidence="10" id="KW-0479">Metal-binding</keyword>
<name>A0ABY6BLY6_9GAMM</name>
<keyword evidence="20" id="KW-1185">Reference proteome</keyword>
<reference evidence="19" key="1">
    <citation type="submission" date="2022-09" db="EMBL/GenBank/DDBJ databases">
        <title>Tahibacter sp. nov., isolated from a fresh water.</title>
        <authorList>
            <person name="Baek J.H."/>
            <person name="Lee J.K."/>
            <person name="Kim J.M."/>
            <person name="Jeon C.O."/>
        </authorList>
    </citation>
    <scope>NUCLEOTIDE SEQUENCE</scope>
    <source>
        <strain evidence="19">W38</strain>
    </source>
</reference>
<dbReference type="InterPro" id="IPR009010">
    <property type="entry name" value="Asp_de-COase-like_dom_sf"/>
</dbReference>
<evidence type="ECO:0000256" key="3">
    <source>
        <dbReference type="ARBA" id="ARBA00004202"/>
    </source>
</evidence>
<evidence type="ECO:0000256" key="2">
    <source>
        <dbReference type="ARBA" id="ARBA00001966"/>
    </source>
</evidence>
<protein>
    <recommendedName>
        <fullName evidence="5">nitrate reductase (quinone)</fullName>
        <ecNumber evidence="5">1.7.5.1</ecNumber>
    </recommendedName>
</protein>
<keyword evidence="14" id="KW-0411">Iron-sulfur</keyword>
<dbReference type="InterPro" id="IPR044906">
    <property type="entry name" value="Nitr_red_alph_N_sf"/>
</dbReference>
<dbReference type="InterPro" id="IPR028189">
    <property type="entry name" value="Nitr_red_alph_N"/>
</dbReference>
<dbReference type="Pfam" id="PF01568">
    <property type="entry name" value="Molydop_binding"/>
    <property type="match status" value="1"/>
</dbReference>
<comment type="subcellular location">
    <subcellularLocation>
        <location evidence="3">Cell membrane</location>
        <topology evidence="3">Peripheral membrane protein</topology>
    </subcellularLocation>
</comment>
<evidence type="ECO:0000256" key="14">
    <source>
        <dbReference type="ARBA" id="ARBA00023014"/>
    </source>
</evidence>
<evidence type="ECO:0000256" key="9">
    <source>
        <dbReference type="ARBA" id="ARBA00022505"/>
    </source>
</evidence>
<keyword evidence="7" id="KW-1003">Cell membrane</keyword>
<comment type="cofactor">
    <cofactor evidence="2">
        <name>[4Fe-4S] cluster</name>
        <dbReference type="ChEBI" id="CHEBI:49883"/>
    </cofactor>
</comment>
<dbReference type="PROSITE" id="PS00932">
    <property type="entry name" value="MOLYBDOPTERIN_PROK_3"/>
    <property type="match status" value="1"/>
</dbReference>
<dbReference type="SUPFAM" id="SSF50692">
    <property type="entry name" value="ADC-like"/>
    <property type="match status" value="1"/>
</dbReference>
<evidence type="ECO:0000313" key="20">
    <source>
        <dbReference type="Proteomes" id="UP001064632"/>
    </source>
</evidence>
<dbReference type="InterPro" id="IPR006963">
    <property type="entry name" value="Mopterin_OxRdtase_4Fe-4S_dom"/>
</dbReference>
<dbReference type="InterPro" id="IPR027467">
    <property type="entry name" value="MopterinOxRdtase_cofactor_BS"/>
</dbReference>
<dbReference type="SUPFAM" id="SSF53706">
    <property type="entry name" value="Formate dehydrogenase/DMSO reductase, domains 1-3"/>
    <property type="match status" value="1"/>
</dbReference>
<dbReference type="NCBIfam" id="TIGR01580">
    <property type="entry name" value="narG"/>
    <property type="match status" value="1"/>
</dbReference>
<dbReference type="InterPro" id="IPR006656">
    <property type="entry name" value="Mopterin_OxRdtase"/>
</dbReference>
<keyword evidence="11" id="KW-0249">Electron transport</keyword>
<dbReference type="EC" id="1.7.5.1" evidence="5"/>
<dbReference type="SMART" id="SM00926">
    <property type="entry name" value="Molybdop_Fe4S4"/>
    <property type="match status" value="1"/>
</dbReference>
<dbReference type="Proteomes" id="UP001064632">
    <property type="component" value="Chromosome"/>
</dbReference>
<dbReference type="Gene3D" id="4.10.1200.10">
    <property type="entry name" value="nitrate reductase tail"/>
    <property type="match status" value="1"/>
</dbReference>
<evidence type="ECO:0000256" key="7">
    <source>
        <dbReference type="ARBA" id="ARBA00022475"/>
    </source>
</evidence>
<dbReference type="CDD" id="cd02776">
    <property type="entry name" value="MopB_CT_Nitrate-R-NarG-like"/>
    <property type="match status" value="1"/>
</dbReference>
<evidence type="ECO:0000313" key="19">
    <source>
        <dbReference type="EMBL" id="UXI70492.1"/>
    </source>
</evidence>
<accession>A0ABY6BLY6</accession>
<evidence type="ECO:0000256" key="16">
    <source>
        <dbReference type="ARBA" id="ARBA00023136"/>
    </source>
</evidence>
<dbReference type="PANTHER" id="PTHR43105:SF2">
    <property type="entry name" value="RESPIRATORY NITRATE REDUCTASE 2 ALPHA CHAIN"/>
    <property type="match status" value="1"/>
</dbReference>
<feature type="domain" description="4Fe-4S Mo/W bis-MGD-type" evidence="18">
    <location>
        <begin position="43"/>
        <end position="107"/>
    </location>
</feature>
<sequence length="1247" mass="139996">MSHFLDRLNFFKPAAEPFSDGHGALRTEERQWEDSYRQRWQYDKIVRSTHGVNCTGSCSWKVYVKNGLVTWETQQTDYPRTRPDLPNHEPRGCPRGASYSWYLYSANRVKYPLMRSALLRLWRAARKTLAPVEAWASIVEDPEKARSYKSKRGMGGFVRVSWEEVNEVIAASNLYTVKQYGPDRVVGFSPIPAMSMVSYAAGARYLSLLGGACLSFYDWYCDLPPASPQVWGEQTDVPESADWYNSRYIIAWGSNVPQTRTPDAHFFTEARYNGTKTVAITPDYSEVAKLTDHWLHPKQGTDAALAFAFGHVVLREFHVDRPSDYFVEYCREYSDMPLLVRLEKRADGRLVPERFLRASDLGGLGEGNNPEWKTLAVDDETGAITVPNGSVGFRWGEKGKWNIEPRDSAGRKTRLRLSLKDTHDRIAAVSFPYFGGVENEHWTAATFEDVLERHVPVISLRLADGQDWAVASVYDLLLANYGVDRGFGGGNVAKGYDENVPGTPAWQEAITGVPRGEVIQIAREFARTADKTRGRAMIIVGAAMNHWFHNDMNYRGLINLLVMCGCVGQTGGGWAHYVGQEKLRPQTGWQPLAFALDWQRPPRHMNGTSFFYFNSDQWRYEKLDVKEILSPLADPAKYTGTLADFNLRAVRMGWLPAAPQLNRNPLAIVREAQKAGIEPVKYAVEQLRNGALDFAFADPDAPQNFPRSLFIWRSNLLGSSGKGHEYMLRHLLGTRHGLQGKDLGERGAAKPEEVTWRDTAPEGKLDLLVTLDFRMCTTALYSDIVLPTATWYEKNDLNTSDMHPFIHPLSKAVDPAWGARSDWDIFKGIARAVSEMAPGVLGVEKDLVLVPTLHDTPNELAMPLGVVDWKKGECEPIPGKTMPAMTVVERDYPNLYKKFTSLGPLLDSQGNGGKGMQWDTRDEVDFLGALNHRVADEGVSKGRPAIETAIDACEVILHLAPETNGHVAVKAWESLGTFTGRDHTHLAVGKEHEAIRFRDVQAQPRKIISSPIWSGLEDEHVSYNAGYTNVHERIPWRTLTGRQQFYQDHAWMIAFGEGFMSYRPPVNTKTIAPMLGKKPNGHPEIVLNWITPHQKWGIHSTYSDNLIMQTLSRGGPIVWLSEDDARSAGIEDNDWIELFNVNGAIAARAVVSQRVMNGMAMMYHAQERIINTPGSEVTGTRGGIHNSVTRVVVKPTHMIGGYAQLSYGFNYYGTTGTNRDEFVIVRKMRRIDWLDDEAVPAGSKEVV</sequence>
<evidence type="ECO:0000256" key="15">
    <source>
        <dbReference type="ARBA" id="ARBA00023063"/>
    </source>
</evidence>
<keyword evidence="16" id="KW-0472">Membrane</keyword>
<evidence type="ECO:0000259" key="18">
    <source>
        <dbReference type="PROSITE" id="PS51669"/>
    </source>
</evidence>
<dbReference type="PANTHER" id="PTHR43105">
    <property type="entry name" value="RESPIRATORY NITRATE REDUCTASE"/>
    <property type="match status" value="1"/>
</dbReference>
<dbReference type="Pfam" id="PF00384">
    <property type="entry name" value="Molybdopterin"/>
    <property type="match status" value="1"/>
</dbReference>
<keyword evidence="12" id="KW-0560">Oxidoreductase</keyword>
<evidence type="ECO:0000256" key="10">
    <source>
        <dbReference type="ARBA" id="ARBA00022723"/>
    </source>
</evidence>
<gene>
    <name evidence="19" type="ORF">N4264_12900</name>
</gene>
<dbReference type="Pfam" id="PF14710">
    <property type="entry name" value="Nitr_red_alph_N"/>
    <property type="match status" value="1"/>
</dbReference>
<evidence type="ECO:0000256" key="8">
    <source>
        <dbReference type="ARBA" id="ARBA00022485"/>
    </source>
</evidence>
<dbReference type="InterPro" id="IPR006468">
    <property type="entry name" value="NarG"/>
</dbReference>
<comment type="cofactor">
    <cofactor evidence="1">
        <name>Mo-bis(molybdopterin guanine dinucleotide)</name>
        <dbReference type="ChEBI" id="CHEBI:60539"/>
    </cofactor>
</comment>
<dbReference type="InterPro" id="IPR050123">
    <property type="entry name" value="Prok_molybdopt-oxidoreductase"/>
</dbReference>
<dbReference type="InterPro" id="IPR006657">
    <property type="entry name" value="MoPterin_dinucl-bd_dom"/>
</dbReference>
<dbReference type="InterPro" id="IPR006655">
    <property type="entry name" value="Mopterin_OxRdtase_prok_CS"/>
</dbReference>
<evidence type="ECO:0000256" key="17">
    <source>
        <dbReference type="ARBA" id="ARBA00048294"/>
    </source>
</evidence>
<dbReference type="RefSeq" id="WP_261697440.1">
    <property type="nucleotide sequence ID" value="NZ_CP104694.1"/>
</dbReference>
<keyword evidence="15" id="KW-0534">Nitrate assimilation</keyword>
<keyword evidence="8" id="KW-0004">4Fe-4S</keyword>
<dbReference type="EMBL" id="CP104694">
    <property type="protein sequence ID" value="UXI70492.1"/>
    <property type="molecule type" value="Genomic_DNA"/>
</dbReference>
<keyword evidence="6" id="KW-0813">Transport</keyword>
<evidence type="ECO:0000256" key="11">
    <source>
        <dbReference type="ARBA" id="ARBA00022982"/>
    </source>
</evidence>
<dbReference type="InterPro" id="IPR037943">
    <property type="entry name" value="MopB_CT_Nitrate-R-NarG-like"/>
</dbReference>
<dbReference type="CDD" id="cd02750">
    <property type="entry name" value="MopB_Nitrate-R-NarG-like"/>
    <property type="match status" value="1"/>
</dbReference>
<evidence type="ECO:0000256" key="1">
    <source>
        <dbReference type="ARBA" id="ARBA00001942"/>
    </source>
</evidence>
<evidence type="ECO:0000256" key="4">
    <source>
        <dbReference type="ARBA" id="ARBA00010312"/>
    </source>
</evidence>
<evidence type="ECO:0000256" key="13">
    <source>
        <dbReference type="ARBA" id="ARBA00023004"/>
    </source>
</evidence>
<evidence type="ECO:0000256" key="5">
    <source>
        <dbReference type="ARBA" id="ARBA00012500"/>
    </source>
</evidence>
<evidence type="ECO:0000256" key="12">
    <source>
        <dbReference type="ARBA" id="ARBA00023002"/>
    </source>
</evidence>
<evidence type="ECO:0000256" key="6">
    <source>
        <dbReference type="ARBA" id="ARBA00022448"/>
    </source>
</evidence>
<organism evidence="19 20">
    <name type="scientific">Tahibacter amnicola</name>
    <dbReference type="NCBI Taxonomy" id="2976241"/>
    <lineage>
        <taxon>Bacteria</taxon>
        <taxon>Pseudomonadati</taxon>
        <taxon>Pseudomonadota</taxon>
        <taxon>Gammaproteobacteria</taxon>
        <taxon>Lysobacterales</taxon>
        <taxon>Rhodanobacteraceae</taxon>
        <taxon>Tahibacter</taxon>
    </lineage>
</organism>
<comment type="catalytic activity">
    <reaction evidence="17">
        <text>nitrate + a quinol = a quinone + nitrite + H2O</text>
        <dbReference type="Rhea" id="RHEA:56144"/>
        <dbReference type="ChEBI" id="CHEBI:15377"/>
        <dbReference type="ChEBI" id="CHEBI:16301"/>
        <dbReference type="ChEBI" id="CHEBI:17632"/>
        <dbReference type="ChEBI" id="CHEBI:24646"/>
        <dbReference type="ChEBI" id="CHEBI:132124"/>
        <dbReference type="EC" id="1.7.5.1"/>
    </reaction>
</comment>
<proteinExistence type="inferred from homology"/>
<dbReference type="PROSITE" id="PS51669">
    <property type="entry name" value="4FE4S_MOW_BIS_MGD"/>
    <property type="match status" value="1"/>
</dbReference>
<keyword evidence="9" id="KW-0500">Molybdenum</keyword>
<comment type="similarity">
    <text evidence="4">Belongs to the prokaryotic molybdopterin-containing oxidoreductase family.</text>
</comment>